<gene>
    <name evidence="1" type="ORF">BB934_11710</name>
</gene>
<dbReference type="KEGG" id="moc:BB934_11710"/>
<name>A0A1B2EFU5_9HYPH</name>
<dbReference type="RefSeq" id="WP_099509811.1">
    <property type="nucleotide sequence ID" value="NZ_CP016616.1"/>
</dbReference>
<dbReference type="AlphaFoldDB" id="A0A1B2EFU5"/>
<evidence type="ECO:0000313" key="1">
    <source>
        <dbReference type="EMBL" id="ANY78807.1"/>
    </source>
</evidence>
<dbReference type="InterPro" id="IPR018715">
    <property type="entry name" value="DUF2239"/>
</dbReference>
<proteinExistence type="predicted"/>
<evidence type="ECO:0008006" key="2">
    <source>
        <dbReference type="Google" id="ProtNLM"/>
    </source>
</evidence>
<dbReference type="EMBL" id="CP016616">
    <property type="protein sequence ID" value="ANY78807.1"/>
    <property type="molecule type" value="Genomic_DNA"/>
</dbReference>
<sequence>MAENYKTYTAFAGLRRIASGALPAVAEATKTVLDKGESAPVIVLDDETCRVIEIDFRGTIEDVLERLEKPATSHAGKSEPRGPGRPKLGVVAREVTLLPRHWEWLNAQPGGASVALRKLVEDARRGSESKDRVRQAQESLYRFMSTLAGNEAGFEDAARALFAGDRTLFAALIRLWPKDLRAHAEKLADGAFAQEPSPATART</sequence>
<dbReference type="OrthoDB" id="282960at2"/>
<accession>A0A1B2EFU5</accession>
<dbReference type="Pfam" id="PF09998">
    <property type="entry name" value="DUF2239"/>
    <property type="match status" value="1"/>
</dbReference>
<organism evidence="1">
    <name type="scientific">Microvirga ossetica</name>
    <dbReference type="NCBI Taxonomy" id="1882682"/>
    <lineage>
        <taxon>Bacteria</taxon>
        <taxon>Pseudomonadati</taxon>
        <taxon>Pseudomonadota</taxon>
        <taxon>Alphaproteobacteria</taxon>
        <taxon>Hyphomicrobiales</taxon>
        <taxon>Methylobacteriaceae</taxon>
        <taxon>Microvirga</taxon>
    </lineage>
</organism>
<reference evidence="1" key="1">
    <citation type="submission" date="2016-07" db="EMBL/GenBank/DDBJ databases">
        <title>Microvirga ossetica sp. nov. a new species of rhizobia isolated from root nodules of the legume species Vicia alpestris Steven originated from North Ossetia region in the Caucasus.</title>
        <authorList>
            <person name="Safronova V.I."/>
            <person name="Kuznetsova I.G."/>
            <person name="Sazanova A.L."/>
            <person name="Belimov A."/>
            <person name="Andronov E."/>
            <person name="Osledkin Y.S."/>
            <person name="Onishchuk O.P."/>
            <person name="Kurchak O.N."/>
            <person name="Shaposhnikov A.I."/>
            <person name="Willems A."/>
            <person name="Tikhonovich I.A."/>
        </authorList>
    </citation>
    <scope>NUCLEOTIDE SEQUENCE [LARGE SCALE GENOMIC DNA]</scope>
    <source>
        <strain evidence="1">V5/3M</strain>
    </source>
</reference>
<protein>
    <recommendedName>
        <fullName evidence="2">DUF2239 domain-containing protein</fullName>
    </recommendedName>
</protein>